<dbReference type="SMART" id="SM00368">
    <property type="entry name" value="LRR_RI"/>
    <property type="match status" value="2"/>
</dbReference>
<dbReference type="Gene3D" id="3.80.10.10">
    <property type="entry name" value="Ribonuclease Inhibitor"/>
    <property type="match status" value="1"/>
</dbReference>
<reference evidence="8" key="2">
    <citation type="submission" date="2025-09" db="UniProtKB">
        <authorList>
            <consortium name="Ensembl"/>
        </authorList>
    </citation>
    <scope>IDENTIFICATION</scope>
</reference>
<dbReference type="GeneTree" id="ENSGT01150000286915"/>
<sequence length="613" mass="69918">MTKGVAGIGKTVLTQKFTLDWAEGKANQNIHFTFPFTFRELNVLKEEKFSLVELVHHFFPETKEAVICSFEDFQVVFIFDGLDECRLPLDFHKTRILNDPRKSTSVGDLLTNLIRGNLLPSARLWITTRPAAANQIPAECVDMVTEVRGFNDPQKEEYFRKRFRDEEQASRIISHIKRSRSLHIMCHIPVFCWITATVLEDLLKSREGGELPKSLTEMYIHFLVVQAKVKKVKYDGGAETDPHWSPESRKMMESLGKLAFEQLQKGNLIFYESDLTECGIDIRAASVYSGVFTQIFREERGLYQDKVFCFIHLSVQEFLAALHVHLTFINSGLNLMEEEQQKKSCPNGHLDLFLCFLLGLSLQTNQSLLQGLTTQTGSSSQTNQKTVQFIKEKISEDLSAEKSINLFHCLNELNDGSLVEEIQQFLSSGRLSTDKLSPAQWSALVFILLSSEEDLEEFDLKKYSRSEEAFLRMLPVIKASNKALLSDCFLSERSCAALSSVLSTQSSRLRVLDLSYNNLQDSGVKLLSAGLESPHFKLETLRSDFIQLFFSFSEDIVTVLTRLWRAGFCPMAKCCGVLPFAFRAGWAKWRCPMWCQATFCLLSFLFHDFTVFI</sequence>
<keyword evidence="6" id="KW-0067">ATP-binding</keyword>
<dbReference type="InterPro" id="IPR027417">
    <property type="entry name" value="P-loop_NTPase"/>
</dbReference>
<dbReference type="InterPro" id="IPR041267">
    <property type="entry name" value="NLRP_HD2"/>
</dbReference>
<dbReference type="Pfam" id="PF17779">
    <property type="entry name" value="WHD_NOD2"/>
    <property type="match status" value="1"/>
</dbReference>
<keyword evidence="5" id="KW-0547">Nucleotide-binding</keyword>
<dbReference type="FunFam" id="3.40.50.300:FF:001524">
    <property type="entry name" value="Si:dkey-126g1.7"/>
    <property type="match status" value="1"/>
</dbReference>
<dbReference type="PANTHER" id="PTHR24106">
    <property type="entry name" value="NACHT, LRR AND CARD DOMAINS-CONTAINING"/>
    <property type="match status" value="1"/>
</dbReference>
<dbReference type="GO" id="GO:0005524">
    <property type="term" value="F:ATP binding"/>
    <property type="evidence" value="ECO:0007669"/>
    <property type="project" value="UniProtKB-KW"/>
</dbReference>
<accession>A0A3B3E1A9</accession>
<evidence type="ECO:0000256" key="3">
    <source>
        <dbReference type="ARBA" id="ARBA00022614"/>
    </source>
</evidence>
<dbReference type="PROSITE" id="PS50837">
    <property type="entry name" value="NACHT"/>
    <property type="match status" value="1"/>
</dbReference>
<dbReference type="InterPro" id="IPR041075">
    <property type="entry name" value="NOD1/2_WH"/>
</dbReference>
<name>A0A3B3E1A9_ORYME</name>
<dbReference type="Proteomes" id="UP000261560">
    <property type="component" value="Unplaced"/>
</dbReference>
<evidence type="ECO:0000256" key="4">
    <source>
        <dbReference type="ARBA" id="ARBA00022737"/>
    </source>
</evidence>
<dbReference type="GO" id="GO:0005737">
    <property type="term" value="C:cytoplasm"/>
    <property type="evidence" value="ECO:0007669"/>
    <property type="project" value="UniProtKB-SubCell"/>
</dbReference>
<organism evidence="8 9">
    <name type="scientific">Oryzias melastigma</name>
    <name type="common">Marine medaka</name>
    <dbReference type="NCBI Taxonomy" id="30732"/>
    <lineage>
        <taxon>Eukaryota</taxon>
        <taxon>Metazoa</taxon>
        <taxon>Chordata</taxon>
        <taxon>Craniata</taxon>
        <taxon>Vertebrata</taxon>
        <taxon>Euteleostomi</taxon>
        <taxon>Actinopterygii</taxon>
        <taxon>Neopterygii</taxon>
        <taxon>Teleostei</taxon>
        <taxon>Neoteleostei</taxon>
        <taxon>Acanthomorphata</taxon>
        <taxon>Ovalentaria</taxon>
        <taxon>Atherinomorphae</taxon>
        <taxon>Beloniformes</taxon>
        <taxon>Adrianichthyidae</taxon>
        <taxon>Oryziinae</taxon>
        <taxon>Oryzias</taxon>
    </lineage>
</organism>
<comment type="subcellular location">
    <subcellularLocation>
        <location evidence="1">Cytoplasm</location>
    </subcellularLocation>
</comment>
<evidence type="ECO:0000259" key="7">
    <source>
        <dbReference type="PROSITE" id="PS50837"/>
    </source>
</evidence>
<evidence type="ECO:0000256" key="2">
    <source>
        <dbReference type="ARBA" id="ARBA00022490"/>
    </source>
</evidence>
<dbReference type="Ensembl" id="ENSOMET00000031285.1">
    <property type="protein sequence ID" value="ENSOMEP00000035951.1"/>
    <property type="gene ID" value="ENSOMEG00000023487.1"/>
</dbReference>
<reference evidence="8" key="1">
    <citation type="submission" date="2025-08" db="UniProtKB">
        <authorList>
            <consortium name="Ensembl"/>
        </authorList>
    </citation>
    <scope>IDENTIFICATION</scope>
</reference>
<dbReference type="Gene3D" id="3.40.50.300">
    <property type="entry name" value="P-loop containing nucleotide triphosphate hydrolases"/>
    <property type="match status" value="1"/>
</dbReference>
<evidence type="ECO:0000256" key="5">
    <source>
        <dbReference type="ARBA" id="ARBA00022741"/>
    </source>
</evidence>
<evidence type="ECO:0000313" key="9">
    <source>
        <dbReference type="Proteomes" id="UP000261560"/>
    </source>
</evidence>
<keyword evidence="9" id="KW-1185">Reference proteome</keyword>
<dbReference type="AlphaFoldDB" id="A0A3B3E1A9"/>
<dbReference type="SUPFAM" id="SSF52047">
    <property type="entry name" value="RNI-like"/>
    <property type="match status" value="1"/>
</dbReference>
<keyword evidence="2" id="KW-0963">Cytoplasm</keyword>
<dbReference type="InterPro" id="IPR032675">
    <property type="entry name" value="LRR_dom_sf"/>
</dbReference>
<dbReference type="Pfam" id="PF17776">
    <property type="entry name" value="NLRC4_HD2"/>
    <property type="match status" value="1"/>
</dbReference>
<evidence type="ECO:0000313" key="8">
    <source>
        <dbReference type="Ensembl" id="ENSOMEP00000035951.1"/>
    </source>
</evidence>
<dbReference type="STRING" id="30732.ENSOMEP00000035951"/>
<feature type="domain" description="NACHT" evidence="7">
    <location>
        <begin position="1"/>
        <end position="132"/>
    </location>
</feature>
<dbReference type="InterPro" id="IPR051261">
    <property type="entry name" value="NLR"/>
</dbReference>
<evidence type="ECO:0000256" key="1">
    <source>
        <dbReference type="ARBA" id="ARBA00004496"/>
    </source>
</evidence>
<dbReference type="InterPro" id="IPR007111">
    <property type="entry name" value="NACHT_NTPase"/>
</dbReference>
<dbReference type="PaxDb" id="30732-ENSOMEP00000035951"/>
<keyword evidence="4" id="KW-0677">Repeat</keyword>
<protein>
    <recommendedName>
        <fullName evidence="7">NACHT domain-containing protein</fullName>
    </recommendedName>
</protein>
<proteinExistence type="predicted"/>
<dbReference type="Pfam" id="PF05729">
    <property type="entry name" value="NACHT"/>
    <property type="match status" value="1"/>
</dbReference>
<dbReference type="OMA" id="ISNLFHC"/>
<keyword evidence="3" id="KW-0433">Leucine-rich repeat</keyword>
<evidence type="ECO:0000256" key="6">
    <source>
        <dbReference type="ARBA" id="ARBA00022840"/>
    </source>
</evidence>